<dbReference type="AlphaFoldDB" id="A0A919WCC0"/>
<keyword evidence="2" id="KW-1185">Reference proteome</keyword>
<proteinExistence type="predicted"/>
<evidence type="ECO:0000313" key="1">
    <source>
        <dbReference type="EMBL" id="GIM97495.1"/>
    </source>
</evidence>
<protein>
    <submittedName>
        <fullName evidence="1">Uncharacterized protein</fullName>
    </submittedName>
</protein>
<reference evidence="1 2" key="1">
    <citation type="submission" date="2021-03" db="EMBL/GenBank/DDBJ databases">
        <title>Whole genome shotgun sequence of Actinoplanes toevensis NBRC 105298.</title>
        <authorList>
            <person name="Komaki H."/>
            <person name="Tamura T."/>
        </authorList>
    </citation>
    <scope>NUCLEOTIDE SEQUENCE [LARGE SCALE GENOMIC DNA]</scope>
    <source>
        <strain evidence="1 2">NBRC 105298</strain>
    </source>
</reference>
<accession>A0A919WCC0</accession>
<dbReference type="EMBL" id="BOQN01000146">
    <property type="protein sequence ID" value="GIM97495.1"/>
    <property type="molecule type" value="Genomic_DNA"/>
</dbReference>
<evidence type="ECO:0000313" key="2">
    <source>
        <dbReference type="Proteomes" id="UP000677082"/>
    </source>
</evidence>
<sequence length="125" mass="13272">MARAVHAERDNGRRSELIHMRSQLLTARAAALFASDLPAGSRPSPQTVDEAIAGAVRRCGGTRGCVAHMAAAYGDYPETAAARMRWARGVVQHSERDPSTRAYHPSWSSALISSSGGVLAGRSLT</sequence>
<name>A0A919WCC0_9ACTN</name>
<comment type="caution">
    <text evidence="1">The sequence shown here is derived from an EMBL/GenBank/DDBJ whole genome shotgun (WGS) entry which is preliminary data.</text>
</comment>
<dbReference type="Proteomes" id="UP000677082">
    <property type="component" value="Unassembled WGS sequence"/>
</dbReference>
<organism evidence="1 2">
    <name type="scientific">Paractinoplanes toevensis</name>
    <dbReference type="NCBI Taxonomy" id="571911"/>
    <lineage>
        <taxon>Bacteria</taxon>
        <taxon>Bacillati</taxon>
        <taxon>Actinomycetota</taxon>
        <taxon>Actinomycetes</taxon>
        <taxon>Micromonosporales</taxon>
        <taxon>Micromonosporaceae</taxon>
        <taxon>Paractinoplanes</taxon>
    </lineage>
</organism>
<gene>
    <name evidence="1" type="ORF">Ato02nite_092880</name>
</gene>